<evidence type="ECO:0000313" key="12">
    <source>
        <dbReference type="EMBL" id="PBK73373.1"/>
    </source>
</evidence>
<keyword evidence="5 8" id="KW-1133">Transmembrane helix</keyword>
<dbReference type="InterPro" id="IPR006593">
    <property type="entry name" value="Cyt_b561/ferric_Rdtase_TM"/>
</dbReference>
<name>A0A2H3CB42_9AGAR</name>
<evidence type="ECO:0000259" key="11">
    <source>
        <dbReference type="PROSITE" id="PS50939"/>
    </source>
</evidence>
<dbReference type="PROSITE" id="PS50939">
    <property type="entry name" value="CYTOCHROME_B561"/>
    <property type="match status" value="1"/>
</dbReference>
<dbReference type="Pfam" id="PF03188">
    <property type="entry name" value="Cytochrom_B561"/>
    <property type="match status" value="1"/>
</dbReference>
<feature type="transmembrane region" description="Helical" evidence="8">
    <location>
        <begin position="253"/>
        <end position="272"/>
    </location>
</feature>
<feature type="chain" id="PRO_5013742797" evidence="9">
    <location>
        <begin position="23"/>
        <end position="416"/>
    </location>
</feature>
<dbReference type="Gene3D" id="1.20.120.1770">
    <property type="match status" value="1"/>
</dbReference>
<evidence type="ECO:0000256" key="3">
    <source>
        <dbReference type="ARBA" id="ARBA00022692"/>
    </source>
</evidence>
<dbReference type="AlphaFoldDB" id="A0A2H3CB42"/>
<evidence type="ECO:0000256" key="8">
    <source>
        <dbReference type="SAM" id="Phobius"/>
    </source>
</evidence>
<dbReference type="CDD" id="cd08760">
    <property type="entry name" value="Cyt_b561_FRRS1_like"/>
    <property type="match status" value="1"/>
</dbReference>
<dbReference type="GO" id="GO:0016020">
    <property type="term" value="C:membrane"/>
    <property type="evidence" value="ECO:0007669"/>
    <property type="project" value="UniProtKB-SubCell"/>
</dbReference>
<dbReference type="SMART" id="SM00665">
    <property type="entry name" value="B561"/>
    <property type="match status" value="1"/>
</dbReference>
<keyword evidence="4" id="KW-0249">Electron transport</keyword>
<dbReference type="EMBL" id="KZ293420">
    <property type="protein sequence ID" value="PBK73373.1"/>
    <property type="molecule type" value="Genomic_DNA"/>
</dbReference>
<dbReference type="InterPro" id="IPR015920">
    <property type="entry name" value="Cellobiose_DH-like_cyt"/>
</dbReference>
<reference evidence="13" key="1">
    <citation type="journal article" date="2017" name="Nat. Ecol. Evol.">
        <title>Genome expansion and lineage-specific genetic innovations in the forest pathogenic fungi Armillaria.</title>
        <authorList>
            <person name="Sipos G."/>
            <person name="Prasanna A.N."/>
            <person name="Walter M.C."/>
            <person name="O'Connor E."/>
            <person name="Balint B."/>
            <person name="Krizsan K."/>
            <person name="Kiss B."/>
            <person name="Hess J."/>
            <person name="Varga T."/>
            <person name="Slot J."/>
            <person name="Riley R."/>
            <person name="Boka B."/>
            <person name="Rigling D."/>
            <person name="Barry K."/>
            <person name="Lee J."/>
            <person name="Mihaltcheva S."/>
            <person name="LaButti K."/>
            <person name="Lipzen A."/>
            <person name="Waldron R."/>
            <person name="Moloney N.M."/>
            <person name="Sperisen C."/>
            <person name="Kredics L."/>
            <person name="Vagvoelgyi C."/>
            <person name="Patrignani A."/>
            <person name="Fitzpatrick D."/>
            <person name="Nagy I."/>
            <person name="Doyle S."/>
            <person name="Anderson J.B."/>
            <person name="Grigoriev I.V."/>
            <person name="Gueldener U."/>
            <person name="Muensterkoetter M."/>
            <person name="Nagy L.G."/>
        </authorList>
    </citation>
    <scope>NUCLEOTIDE SEQUENCE [LARGE SCALE GENOMIC DNA]</scope>
    <source>
        <strain evidence="13">28-4</strain>
    </source>
</reference>
<dbReference type="PANTHER" id="PTHR47797">
    <property type="entry name" value="DEHYDROGENASE, PUTATIVE (AFU_ORTHOLOGUE AFUA_8G05805)-RELATED"/>
    <property type="match status" value="1"/>
</dbReference>
<keyword evidence="3 8" id="KW-0812">Transmembrane</keyword>
<keyword evidence="6 8" id="KW-0472">Membrane</keyword>
<dbReference type="InterPro" id="IPR005018">
    <property type="entry name" value="DOMON_domain"/>
</dbReference>
<feature type="domain" description="DOMON" evidence="10">
    <location>
        <begin position="43"/>
        <end position="151"/>
    </location>
</feature>
<evidence type="ECO:0000256" key="1">
    <source>
        <dbReference type="ARBA" id="ARBA00004370"/>
    </source>
</evidence>
<proteinExistence type="predicted"/>
<feature type="region of interest" description="Disordered" evidence="7">
    <location>
        <begin position="183"/>
        <end position="203"/>
    </location>
</feature>
<comment type="subcellular location">
    <subcellularLocation>
        <location evidence="1">Membrane</location>
    </subcellularLocation>
</comment>
<evidence type="ECO:0000256" key="4">
    <source>
        <dbReference type="ARBA" id="ARBA00022982"/>
    </source>
</evidence>
<protein>
    <submittedName>
        <fullName evidence="12">CBD9-like protein</fullName>
    </submittedName>
</protein>
<sequence length="416" mass="45264">MMVPMHFPPALLLVSLISAVAAIPKNDLEARQSSVTGDSKCGTTMCVEATVNGTSVQYVLSSTQTVGWMGMGFGNQMSNSPMIIMWSNSDGTITVSQREASGHSMPQVVSNPDRVATLAESASTTSGSETRFAFTVDANGDTSESVIYAFGRTNPGSSSVSANIQQHIDDGTLQLNLAGTLSATSTGSASSPGSTSGTTPSSDSLSIPLQPYQRMIIAHAILCVVGFLFFLPFGSLLARYVRTFTPKWYTGHWISQFAISGPLIVVGFALGVQSVTSSESLHLDDDHKQWGVAIFVLYWVQCALGAFIHWVKPKRSTGRPLQNYFHAVFGLFIIALAFYQVRTGYKTEWPNTTGRGDIAKGADIIWYIWVVVVPLLYLAGLAFLRKQYRQEAAAKGRTNHLQYEFDMSDVQHRYHN</sequence>
<organism evidence="12 13">
    <name type="scientific">Armillaria solidipes</name>
    <dbReference type="NCBI Taxonomy" id="1076256"/>
    <lineage>
        <taxon>Eukaryota</taxon>
        <taxon>Fungi</taxon>
        <taxon>Dikarya</taxon>
        <taxon>Basidiomycota</taxon>
        <taxon>Agaricomycotina</taxon>
        <taxon>Agaricomycetes</taxon>
        <taxon>Agaricomycetidae</taxon>
        <taxon>Agaricales</taxon>
        <taxon>Marasmiineae</taxon>
        <taxon>Physalacriaceae</taxon>
        <taxon>Armillaria</taxon>
    </lineage>
</organism>
<evidence type="ECO:0000256" key="2">
    <source>
        <dbReference type="ARBA" id="ARBA00022448"/>
    </source>
</evidence>
<evidence type="ECO:0000259" key="10">
    <source>
        <dbReference type="PROSITE" id="PS50836"/>
    </source>
</evidence>
<dbReference type="Proteomes" id="UP000218334">
    <property type="component" value="Unassembled WGS sequence"/>
</dbReference>
<keyword evidence="2" id="KW-0813">Transport</keyword>
<feature type="domain" description="Cytochrome b561" evidence="11">
    <location>
        <begin position="174"/>
        <end position="384"/>
    </location>
</feature>
<dbReference type="SUPFAM" id="SSF49344">
    <property type="entry name" value="CBD9-like"/>
    <property type="match status" value="1"/>
</dbReference>
<dbReference type="STRING" id="1076256.A0A2H3CB42"/>
<feature type="transmembrane region" description="Helical" evidence="8">
    <location>
        <begin position="216"/>
        <end position="241"/>
    </location>
</feature>
<feature type="transmembrane region" description="Helical" evidence="8">
    <location>
        <begin position="292"/>
        <end position="311"/>
    </location>
</feature>
<feature type="transmembrane region" description="Helical" evidence="8">
    <location>
        <begin position="364"/>
        <end position="384"/>
    </location>
</feature>
<feature type="signal peptide" evidence="9">
    <location>
        <begin position="1"/>
        <end position="22"/>
    </location>
</feature>
<accession>A0A2H3CB42</accession>
<dbReference type="CDD" id="cd09630">
    <property type="entry name" value="CDH_like_cytochrome"/>
    <property type="match status" value="1"/>
</dbReference>
<feature type="transmembrane region" description="Helical" evidence="8">
    <location>
        <begin position="323"/>
        <end position="341"/>
    </location>
</feature>
<dbReference type="PROSITE" id="PS50836">
    <property type="entry name" value="DOMON"/>
    <property type="match status" value="1"/>
</dbReference>
<keyword evidence="9" id="KW-0732">Signal</keyword>
<evidence type="ECO:0000256" key="7">
    <source>
        <dbReference type="SAM" id="MobiDB-lite"/>
    </source>
</evidence>
<dbReference type="SMART" id="SM00664">
    <property type="entry name" value="DoH"/>
    <property type="match status" value="1"/>
</dbReference>
<gene>
    <name evidence="12" type="ORF">ARMSODRAFT_952413</name>
</gene>
<evidence type="ECO:0000256" key="6">
    <source>
        <dbReference type="ARBA" id="ARBA00023136"/>
    </source>
</evidence>
<keyword evidence="13" id="KW-1185">Reference proteome</keyword>
<evidence type="ECO:0000256" key="9">
    <source>
        <dbReference type="SAM" id="SignalP"/>
    </source>
</evidence>
<dbReference type="PANTHER" id="PTHR47797:SF3">
    <property type="entry name" value="CYTOCHROME B561 DOMAIN-CONTAINING PROTEIN"/>
    <property type="match status" value="1"/>
</dbReference>
<evidence type="ECO:0000313" key="13">
    <source>
        <dbReference type="Proteomes" id="UP000218334"/>
    </source>
</evidence>
<dbReference type="Pfam" id="PF16010">
    <property type="entry name" value="CDH-cyt"/>
    <property type="match status" value="1"/>
</dbReference>
<dbReference type="Gene3D" id="2.60.40.1210">
    <property type="entry name" value="Cellobiose dehydrogenase, cytochrome domain"/>
    <property type="match status" value="1"/>
</dbReference>
<evidence type="ECO:0000256" key="5">
    <source>
        <dbReference type="ARBA" id="ARBA00022989"/>
    </source>
</evidence>